<dbReference type="AlphaFoldDB" id="A0A834IGP4"/>
<accession>A0A834IGP4</accession>
<keyword evidence="3" id="KW-1185">Reference proteome</keyword>
<evidence type="ECO:0000313" key="3">
    <source>
        <dbReference type="Proteomes" id="UP000625711"/>
    </source>
</evidence>
<protein>
    <submittedName>
        <fullName evidence="2">Uncharacterized protein</fullName>
    </submittedName>
</protein>
<gene>
    <name evidence="2" type="ORF">GWI33_013634</name>
</gene>
<reference evidence="2" key="1">
    <citation type="submission" date="2020-08" db="EMBL/GenBank/DDBJ databases">
        <title>Genome sequencing and assembly of the red palm weevil Rhynchophorus ferrugineus.</title>
        <authorList>
            <person name="Dias G.B."/>
            <person name="Bergman C.M."/>
            <person name="Manee M."/>
        </authorList>
    </citation>
    <scope>NUCLEOTIDE SEQUENCE</scope>
    <source>
        <strain evidence="2">AA-2017</strain>
        <tissue evidence="2">Whole larva</tissue>
    </source>
</reference>
<sequence length="263" mass="28958">MTRGALFPGSLVIGHVFLPTETKRELRMVAVDAPACFLQRRKIPPRPKQPLPHRPRLRNVIPFRPLGSIPHFPDPVPTPHTHLDNKEAPNGAPADAPVSRTPHHNTLTLPKQMRVGPPGRWPMLTGGGGSGETTRRKRGQTDAQFPPHRPFRANVYPHARISPPRRRSIEPQTRNAISRPRSPGLGQRGSRRSTEERALPSSWRGYHLRMNIVAEKANINQAARVRLSINPLPGTRGFQDQGQPATPTSFLTTPPLGGGSGDG</sequence>
<proteinExistence type="predicted"/>
<feature type="region of interest" description="Disordered" evidence="1">
    <location>
        <begin position="71"/>
        <end position="199"/>
    </location>
</feature>
<name>A0A834IGP4_RHYFE</name>
<evidence type="ECO:0000313" key="2">
    <source>
        <dbReference type="EMBL" id="KAF7273687.1"/>
    </source>
</evidence>
<feature type="compositionally biased region" description="Polar residues" evidence="1">
    <location>
        <begin position="238"/>
        <end position="252"/>
    </location>
</feature>
<evidence type="ECO:0000256" key="1">
    <source>
        <dbReference type="SAM" id="MobiDB-lite"/>
    </source>
</evidence>
<organism evidence="2 3">
    <name type="scientific">Rhynchophorus ferrugineus</name>
    <name type="common">Red palm weevil</name>
    <name type="synonym">Curculio ferrugineus</name>
    <dbReference type="NCBI Taxonomy" id="354439"/>
    <lineage>
        <taxon>Eukaryota</taxon>
        <taxon>Metazoa</taxon>
        <taxon>Ecdysozoa</taxon>
        <taxon>Arthropoda</taxon>
        <taxon>Hexapoda</taxon>
        <taxon>Insecta</taxon>
        <taxon>Pterygota</taxon>
        <taxon>Neoptera</taxon>
        <taxon>Endopterygota</taxon>
        <taxon>Coleoptera</taxon>
        <taxon>Polyphaga</taxon>
        <taxon>Cucujiformia</taxon>
        <taxon>Curculionidae</taxon>
        <taxon>Dryophthorinae</taxon>
        <taxon>Rhynchophorus</taxon>
    </lineage>
</organism>
<feature type="region of interest" description="Disordered" evidence="1">
    <location>
        <begin position="233"/>
        <end position="263"/>
    </location>
</feature>
<dbReference type="EMBL" id="JAACXV010013339">
    <property type="protein sequence ID" value="KAF7273687.1"/>
    <property type="molecule type" value="Genomic_DNA"/>
</dbReference>
<dbReference type="Proteomes" id="UP000625711">
    <property type="component" value="Unassembled WGS sequence"/>
</dbReference>
<comment type="caution">
    <text evidence="2">The sequence shown here is derived from an EMBL/GenBank/DDBJ whole genome shotgun (WGS) entry which is preliminary data.</text>
</comment>